<dbReference type="InterPro" id="IPR032675">
    <property type="entry name" value="LRR_dom_sf"/>
</dbReference>
<dbReference type="OrthoDB" id="2307203at2759"/>
<evidence type="ECO:0000313" key="1">
    <source>
        <dbReference type="EMBL" id="EXX74392.1"/>
    </source>
</evidence>
<accession>A0A015JXX3</accession>
<gene>
    <name evidence="1" type="ORF">RirG_051490</name>
</gene>
<proteinExistence type="predicted"/>
<name>A0A015JXX3_RHIIW</name>
<evidence type="ECO:0008006" key="3">
    <source>
        <dbReference type="Google" id="ProtNLM"/>
    </source>
</evidence>
<dbReference type="EMBL" id="JEMT01012931">
    <property type="protein sequence ID" value="EXX74392.1"/>
    <property type="molecule type" value="Genomic_DNA"/>
</dbReference>
<comment type="caution">
    <text evidence="1">The sequence shown here is derived from an EMBL/GenBank/DDBJ whole genome shotgun (WGS) entry which is preliminary data.</text>
</comment>
<sequence length="456" mass="53797">MFKLDRDVLRLIFEELRDDEKTLCLCLSVNKAICETVVPILWKNPWKSIKEGKEKFLLNVIISHLSDESKNNLKNLGVNLLTNSYKKPLFNYISFCKHLRLCGIKKIINSYEESKISIINNEIFKLFINENMKYTHLYIPLNFDIQIHLIHGAKSCLSEIIFLKCHSNNDDNIARLTEICKSIKEMELFIVDNNKNNEIIKLIEAQRKLFNVSLKYSSYGEDRTLENSLIKHANTIQYFKIDNQSITKFLLLFVNLRVLDLHEIIIEPLDQLKNISLPYLKILYARRVSYIILISLIESTSGQLTEISFTYCTGNKYIEDKHIIQVIYQNCPNLKYLKTGLGDIRDILELENLLINCQYLDGLYLTNYINSFNFDNLFEMLANLSSINLFKFKFDFLAFRLKKSLKLFFDNWKDRHPMLIQISYIKEYSSLMEEYKAEGIIKNYNHLHGEDFEWNT</sequence>
<reference evidence="1 2" key="1">
    <citation type="submission" date="2014-02" db="EMBL/GenBank/DDBJ databases">
        <title>Single nucleus genome sequencing reveals high similarity among nuclei of an endomycorrhizal fungus.</title>
        <authorList>
            <person name="Lin K."/>
            <person name="Geurts R."/>
            <person name="Zhang Z."/>
            <person name="Limpens E."/>
            <person name="Saunders D.G."/>
            <person name="Mu D."/>
            <person name="Pang E."/>
            <person name="Cao H."/>
            <person name="Cha H."/>
            <person name="Lin T."/>
            <person name="Zhou Q."/>
            <person name="Shang Y."/>
            <person name="Li Y."/>
            <person name="Ivanov S."/>
            <person name="Sharma T."/>
            <person name="Velzen R.V."/>
            <person name="Ruijter N.D."/>
            <person name="Aanen D.K."/>
            <person name="Win J."/>
            <person name="Kamoun S."/>
            <person name="Bisseling T."/>
            <person name="Huang S."/>
        </authorList>
    </citation>
    <scope>NUCLEOTIDE SEQUENCE [LARGE SCALE GENOMIC DNA]</scope>
    <source>
        <strain evidence="2">DAOM197198w</strain>
    </source>
</reference>
<evidence type="ECO:0000313" key="2">
    <source>
        <dbReference type="Proteomes" id="UP000022910"/>
    </source>
</evidence>
<organism evidence="1 2">
    <name type="scientific">Rhizophagus irregularis (strain DAOM 197198w)</name>
    <name type="common">Glomus intraradices</name>
    <dbReference type="NCBI Taxonomy" id="1432141"/>
    <lineage>
        <taxon>Eukaryota</taxon>
        <taxon>Fungi</taxon>
        <taxon>Fungi incertae sedis</taxon>
        <taxon>Mucoromycota</taxon>
        <taxon>Glomeromycotina</taxon>
        <taxon>Glomeromycetes</taxon>
        <taxon>Glomerales</taxon>
        <taxon>Glomeraceae</taxon>
        <taxon>Rhizophagus</taxon>
    </lineage>
</organism>
<dbReference type="HOGENOM" id="CLU_028913_1_1_1"/>
<protein>
    <recommendedName>
        <fullName evidence="3">F-box domain-containing protein</fullName>
    </recommendedName>
</protein>
<dbReference type="Proteomes" id="UP000022910">
    <property type="component" value="Unassembled WGS sequence"/>
</dbReference>
<keyword evidence="2" id="KW-1185">Reference proteome</keyword>
<dbReference type="SUPFAM" id="SSF52047">
    <property type="entry name" value="RNI-like"/>
    <property type="match status" value="1"/>
</dbReference>
<dbReference type="Gene3D" id="3.80.10.10">
    <property type="entry name" value="Ribonuclease Inhibitor"/>
    <property type="match status" value="1"/>
</dbReference>
<dbReference type="AlphaFoldDB" id="A0A015JXX3"/>